<dbReference type="EC" id="3.6.1.27" evidence="3 14"/>
<evidence type="ECO:0000256" key="11">
    <source>
        <dbReference type="ARBA" id="ARBA00032707"/>
    </source>
</evidence>
<reference evidence="16" key="1">
    <citation type="journal article" date="2011" name="J. Bacteriol.">
        <title>Genome sequences of eight morphologically diverse alphaproteobacteria.</title>
        <authorList>
            <consortium name="US DOE Joint Genome Institute"/>
            <person name="Brown P.J."/>
            <person name="Kysela D.T."/>
            <person name="Buechlein A."/>
            <person name="Hemmerich C."/>
            <person name="Brun Y.V."/>
        </authorList>
    </citation>
    <scope>NUCLEOTIDE SEQUENCE [LARGE SCALE GENOMIC DNA]</scope>
    <source>
        <strain evidence="16">ATCC 49814 / DSM 5838 / IFAM 1418</strain>
    </source>
</reference>
<comment type="miscellaneous">
    <text evidence="14">Bacitracin is thought to be involved in the inhibition of peptidoglycan synthesis by sequestering undecaprenyl diphosphate, thereby reducing the pool of lipid carrier available.</text>
</comment>
<keyword evidence="14" id="KW-0961">Cell wall biogenesis/degradation</keyword>
<feature type="transmembrane region" description="Helical" evidence="14">
    <location>
        <begin position="127"/>
        <end position="144"/>
    </location>
</feature>
<keyword evidence="14" id="KW-0997">Cell inner membrane</keyword>
<keyword evidence="7 14" id="KW-0378">Hydrolase</keyword>
<comment type="catalytic activity">
    <reaction evidence="13 14">
        <text>di-trans,octa-cis-undecaprenyl diphosphate + H2O = di-trans,octa-cis-undecaprenyl phosphate + phosphate + H(+)</text>
        <dbReference type="Rhea" id="RHEA:28094"/>
        <dbReference type="ChEBI" id="CHEBI:15377"/>
        <dbReference type="ChEBI" id="CHEBI:15378"/>
        <dbReference type="ChEBI" id="CHEBI:43474"/>
        <dbReference type="ChEBI" id="CHEBI:58405"/>
        <dbReference type="ChEBI" id="CHEBI:60392"/>
        <dbReference type="EC" id="3.6.1.27"/>
    </reaction>
</comment>
<feature type="transmembrane region" description="Helical" evidence="14">
    <location>
        <begin position="238"/>
        <end position="258"/>
    </location>
</feature>
<dbReference type="eggNOG" id="COG1968">
    <property type="taxonomic scope" value="Bacteria"/>
</dbReference>
<dbReference type="GO" id="GO:0005886">
    <property type="term" value="C:plasma membrane"/>
    <property type="evidence" value="ECO:0007669"/>
    <property type="project" value="UniProtKB-SubCell"/>
</dbReference>
<accession>C6XLK3</accession>
<evidence type="ECO:0000256" key="6">
    <source>
        <dbReference type="ARBA" id="ARBA00022692"/>
    </source>
</evidence>
<dbReference type="GO" id="GO:0008360">
    <property type="term" value="P:regulation of cell shape"/>
    <property type="evidence" value="ECO:0007669"/>
    <property type="project" value="UniProtKB-KW"/>
</dbReference>
<feature type="transmembrane region" description="Helical" evidence="14">
    <location>
        <begin position="267"/>
        <end position="285"/>
    </location>
</feature>
<evidence type="ECO:0000256" key="4">
    <source>
        <dbReference type="ARBA" id="ARBA00021581"/>
    </source>
</evidence>
<name>C6XLK3_HIRBI</name>
<dbReference type="HAMAP" id="MF_01006">
    <property type="entry name" value="Undec_diphosphatase"/>
    <property type="match status" value="1"/>
</dbReference>
<keyword evidence="6 14" id="KW-0812">Transmembrane</keyword>
<dbReference type="GO" id="GO:0050380">
    <property type="term" value="F:undecaprenyl-diphosphatase activity"/>
    <property type="evidence" value="ECO:0007669"/>
    <property type="project" value="UniProtKB-UniRule"/>
</dbReference>
<dbReference type="STRING" id="582402.Hbal_0207"/>
<dbReference type="Pfam" id="PF02673">
    <property type="entry name" value="BacA"/>
    <property type="match status" value="1"/>
</dbReference>
<dbReference type="KEGG" id="hba:Hbal_0207"/>
<keyword evidence="14" id="KW-0573">Peptidoglycan synthesis</keyword>
<organism evidence="15 16">
    <name type="scientific">Hirschia baltica (strain ATCC 49814 / DSM 5838 / IFAM 1418)</name>
    <dbReference type="NCBI Taxonomy" id="582402"/>
    <lineage>
        <taxon>Bacteria</taxon>
        <taxon>Pseudomonadati</taxon>
        <taxon>Pseudomonadota</taxon>
        <taxon>Alphaproteobacteria</taxon>
        <taxon>Hyphomonadales</taxon>
        <taxon>Hyphomonadaceae</taxon>
        <taxon>Hirschia</taxon>
    </lineage>
</organism>
<evidence type="ECO:0000256" key="8">
    <source>
        <dbReference type="ARBA" id="ARBA00022989"/>
    </source>
</evidence>
<keyword evidence="9 14" id="KW-0472">Membrane</keyword>
<dbReference type="HOGENOM" id="CLU_060296_1_0_5"/>
<keyword evidence="16" id="KW-1185">Reference proteome</keyword>
<evidence type="ECO:0000256" key="5">
    <source>
        <dbReference type="ARBA" id="ARBA00022475"/>
    </source>
</evidence>
<protein>
    <recommendedName>
        <fullName evidence="4 14">Undecaprenyl-diphosphatase</fullName>
        <ecNumber evidence="3 14">3.6.1.27</ecNumber>
    </recommendedName>
    <alternativeName>
        <fullName evidence="12 14">Bacitracin resistance protein</fullName>
    </alternativeName>
    <alternativeName>
        <fullName evidence="11 14">Undecaprenyl pyrophosphate phosphatase</fullName>
    </alternativeName>
</protein>
<keyword evidence="8 14" id="KW-1133">Transmembrane helix</keyword>
<evidence type="ECO:0000256" key="2">
    <source>
        <dbReference type="ARBA" id="ARBA00010621"/>
    </source>
</evidence>
<evidence type="ECO:0000256" key="13">
    <source>
        <dbReference type="ARBA" id="ARBA00047594"/>
    </source>
</evidence>
<evidence type="ECO:0000256" key="7">
    <source>
        <dbReference type="ARBA" id="ARBA00022801"/>
    </source>
</evidence>
<comment type="subcellular location">
    <subcellularLocation>
        <location evidence="14">Cell inner membrane</location>
        <topology evidence="14">Multi-pass membrane protein</topology>
    </subcellularLocation>
    <subcellularLocation>
        <location evidence="1">Cell membrane</location>
        <topology evidence="1">Multi-pass membrane protein</topology>
    </subcellularLocation>
</comment>
<evidence type="ECO:0000256" key="12">
    <source>
        <dbReference type="ARBA" id="ARBA00032932"/>
    </source>
</evidence>
<comment type="similarity">
    <text evidence="2 14">Belongs to the UppP family.</text>
</comment>
<evidence type="ECO:0000256" key="3">
    <source>
        <dbReference type="ARBA" id="ARBA00012374"/>
    </source>
</evidence>
<dbReference type="PANTHER" id="PTHR30622">
    <property type="entry name" value="UNDECAPRENYL-DIPHOSPHATASE"/>
    <property type="match status" value="1"/>
</dbReference>
<sequence>MGYYMSYLQLALIALVQGITEWLPISSSAHVLLAADYFGLDGPEELLINAMAHLGTLGAILIYFWKDFVKASVGSVELVSAPMTKKPLSEAAHLALMIIVATPVALAIAAGWEIFADDAVKDSMRNVYVVAGSTVFFGALLWWADVKGKTHRTEKDMTMKDAFLIGITQPIAALIPGTSRSGITMTASRALGFSREEAARFSMLIGAPMLAAVGAYAFLELTKAGGNTGDATLMDGLYVAALSFVSGIVSIAALMAILKRMSFLPFVLYRFALGGLLLLMAPHLMA</sequence>
<evidence type="ECO:0000256" key="9">
    <source>
        <dbReference type="ARBA" id="ARBA00023136"/>
    </source>
</evidence>
<keyword evidence="5 14" id="KW-1003">Cell membrane</keyword>
<evidence type="ECO:0000256" key="14">
    <source>
        <dbReference type="HAMAP-Rule" id="MF_01006"/>
    </source>
</evidence>
<comment type="function">
    <text evidence="14">Catalyzes the dephosphorylation of undecaprenyl diphosphate (UPP). Confers resistance to bacitracin.</text>
</comment>
<dbReference type="GO" id="GO:0046677">
    <property type="term" value="P:response to antibiotic"/>
    <property type="evidence" value="ECO:0007669"/>
    <property type="project" value="UniProtKB-UniRule"/>
</dbReference>
<dbReference type="Proteomes" id="UP000002745">
    <property type="component" value="Chromosome"/>
</dbReference>
<dbReference type="GO" id="GO:0009252">
    <property type="term" value="P:peptidoglycan biosynthetic process"/>
    <property type="evidence" value="ECO:0007669"/>
    <property type="project" value="UniProtKB-KW"/>
</dbReference>
<keyword evidence="14" id="KW-0133">Cell shape</keyword>
<dbReference type="AlphaFoldDB" id="C6XLK3"/>
<evidence type="ECO:0000256" key="1">
    <source>
        <dbReference type="ARBA" id="ARBA00004651"/>
    </source>
</evidence>
<dbReference type="GO" id="GO:0071555">
    <property type="term" value="P:cell wall organization"/>
    <property type="evidence" value="ECO:0007669"/>
    <property type="project" value="UniProtKB-KW"/>
</dbReference>
<feature type="transmembrane region" description="Helical" evidence="14">
    <location>
        <begin position="94"/>
        <end position="115"/>
    </location>
</feature>
<keyword evidence="10 14" id="KW-0046">Antibiotic resistance</keyword>
<dbReference type="EMBL" id="CP001678">
    <property type="protein sequence ID" value="ACT57909.1"/>
    <property type="molecule type" value="Genomic_DNA"/>
</dbReference>
<feature type="transmembrane region" description="Helical" evidence="14">
    <location>
        <begin position="198"/>
        <end position="218"/>
    </location>
</feature>
<gene>
    <name evidence="14" type="primary">uppP</name>
    <name evidence="15" type="ordered locus">Hbal_0207</name>
</gene>
<dbReference type="InterPro" id="IPR003824">
    <property type="entry name" value="UppP"/>
</dbReference>
<evidence type="ECO:0000313" key="15">
    <source>
        <dbReference type="EMBL" id="ACT57909.1"/>
    </source>
</evidence>
<proteinExistence type="inferred from homology"/>
<feature type="transmembrane region" description="Helical" evidence="14">
    <location>
        <begin position="50"/>
        <end position="65"/>
    </location>
</feature>
<dbReference type="PANTHER" id="PTHR30622:SF4">
    <property type="entry name" value="UNDECAPRENYL-DIPHOSPHATASE"/>
    <property type="match status" value="1"/>
</dbReference>
<evidence type="ECO:0000256" key="10">
    <source>
        <dbReference type="ARBA" id="ARBA00023251"/>
    </source>
</evidence>
<evidence type="ECO:0000313" key="16">
    <source>
        <dbReference type="Proteomes" id="UP000002745"/>
    </source>
</evidence>